<sequence>MRRVTPRSAQGVLLRVIQEVLDPRWSPARAARSIVAHVDGEVGPLRGARALLLAPAVDRATVSRARALVTLNLAIAQIEAAAGERDRSSSGTDDDEDPEDEGTP</sequence>
<protein>
    <submittedName>
        <fullName evidence="2">Uncharacterized protein</fullName>
    </submittedName>
</protein>
<name>A0A3N0GMZ2_9ACTN</name>
<evidence type="ECO:0000256" key="1">
    <source>
        <dbReference type="SAM" id="MobiDB-lite"/>
    </source>
</evidence>
<comment type="caution">
    <text evidence="2">The sequence shown here is derived from an EMBL/GenBank/DDBJ whole genome shotgun (WGS) entry which is preliminary data.</text>
</comment>
<evidence type="ECO:0000313" key="3">
    <source>
        <dbReference type="Proteomes" id="UP000279994"/>
    </source>
</evidence>
<feature type="region of interest" description="Disordered" evidence="1">
    <location>
        <begin position="81"/>
        <end position="104"/>
    </location>
</feature>
<dbReference type="AlphaFoldDB" id="A0A3N0GMZ2"/>
<evidence type="ECO:0000313" key="2">
    <source>
        <dbReference type="EMBL" id="RNM13824.1"/>
    </source>
</evidence>
<gene>
    <name evidence="2" type="ORF">EFL26_12715</name>
</gene>
<accession>A0A3N0GMZ2</accession>
<reference evidence="2 3" key="1">
    <citation type="submission" date="2018-11" db="EMBL/GenBank/DDBJ databases">
        <authorList>
            <person name="Li F."/>
        </authorList>
    </citation>
    <scope>NUCLEOTIDE SEQUENCE [LARGE SCALE GENOMIC DNA]</scope>
    <source>
        <strain evidence="2 3">Gsoil 818</strain>
    </source>
</reference>
<dbReference type="EMBL" id="RJSF01000040">
    <property type="protein sequence ID" value="RNM13824.1"/>
    <property type="molecule type" value="Genomic_DNA"/>
</dbReference>
<dbReference type="Proteomes" id="UP000279994">
    <property type="component" value="Unassembled WGS sequence"/>
</dbReference>
<proteinExistence type="predicted"/>
<organism evidence="2 3">
    <name type="scientific">Nocardioides pocheonensis</name>
    <dbReference type="NCBI Taxonomy" id="661485"/>
    <lineage>
        <taxon>Bacteria</taxon>
        <taxon>Bacillati</taxon>
        <taxon>Actinomycetota</taxon>
        <taxon>Actinomycetes</taxon>
        <taxon>Propionibacteriales</taxon>
        <taxon>Nocardioidaceae</taxon>
        <taxon>Nocardioides</taxon>
    </lineage>
</organism>
<keyword evidence="3" id="KW-1185">Reference proteome</keyword>
<feature type="compositionally biased region" description="Acidic residues" evidence="1">
    <location>
        <begin position="92"/>
        <end position="104"/>
    </location>
</feature>